<dbReference type="EnsemblPlants" id="MELO3C021538.2.1">
    <property type="protein sequence ID" value="MELO3C021538.2.1"/>
    <property type="gene ID" value="MELO3C021538.2"/>
</dbReference>
<name>A0A9I9DNH2_CUCME</name>
<dbReference type="AlphaFoldDB" id="A0A9I9DNH2"/>
<dbReference type="Gramene" id="MELO3C021538.2.1">
    <property type="protein sequence ID" value="MELO3C021538.2.1"/>
    <property type="gene ID" value="MELO3C021538.2"/>
</dbReference>
<sequence length="58" mass="6844">MAVGFPSAIENEFERRSYPQLFISRPPIPPLYRRIQRCRYRATDRAPYKEATLLSRAS</sequence>
<accession>A0A9I9DNH2</accession>
<proteinExistence type="predicted"/>
<organism evidence="1">
    <name type="scientific">Cucumis melo</name>
    <name type="common">Muskmelon</name>
    <dbReference type="NCBI Taxonomy" id="3656"/>
    <lineage>
        <taxon>Eukaryota</taxon>
        <taxon>Viridiplantae</taxon>
        <taxon>Streptophyta</taxon>
        <taxon>Embryophyta</taxon>
        <taxon>Tracheophyta</taxon>
        <taxon>Spermatophyta</taxon>
        <taxon>Magnoliopsida</taxon>
        <taxon>eudicotyledons</taxon>
        <taxon>Gunneridae</taxon>
        <taxon>Pentapetalae</taxon>
        <taxon>rosids</taxon>
        <taxon>fabids</taxon>
        <taxon>Cucurbitales</taxon>
        <taxon>Cucurbitaceae</taxon>
        <taxon>Benincaseae</taxon>
        <taxon>Cucumis</taxon>
    </lineage>
</organism>
<reference evidence="1" key="1">
    <citation type="submission" date="2023-03" db="UniProtKB">
        <authorList>
            <consortium name="EnsemblPlants"/>
        </authorList>
    </citation>
    <scope>IDENTIFICATION</scope>
</reference>
<evidence type="ECO:0000313" key="1">
    <source>
        <dbReference type="EnsemblPlants" id="MELO3C021538.2.1"/>
    </source>
</evidence>
<protein>
    <submittedName>
        <fullName evidence="1">Uncharacterized protein</fullName>
    </submittedName>
</protein>